<proteinExistence type="predicted"/>
<dbReference type="EMBL" id="JBHTII010000001">
    <property type="protein sequence ID" value="MFD0789523.1"/>
    <property type="molecule type" value="Genomic_DNA"/>
</dbReference>
<keyword evidence="1" id="KW-0732">Signal</keyword>
<feature type="chain" id="PRO_5045889883" evidence="1">
    <location>
        <begin position="33"/>
        <end position="390"/>
    </location>
</feature>
<keyword evidence="3" id="KW-1185">Reference proteome</keyword>
<dbReference type="Proteomes" id="UP001597055">
    <property type="component" value="Unassembled WGS sequence"/>
</dbReference>
<gene>
    <name evidence="2" type="ORF">ACFQ0P_03860</name>
</gene>
<comment type="caution">
    <text evidence="2">The sequence shown here is derived from an EMBL/GenBank/DDBJ whole genome shotgun (WGS) entry which is preliminary data.</text>
</comment>
<evidence type="ECO:0000256" key="1">
    <source>
        <dbReference type="SAM" id="SignalP"/>
    </source>
</evidence>
<reference evidence="3" key="1">
    <citation type="journal article" date="2019" name="Int. J. Syst. Evol. Microbiol.">
        <title>The Global Catalogue of Microorganisms (GCM) 10K type strain sequencing project: providing services to taxonomists for standard genome sequencing and annotation.</title>
        <authorList>
            <consortium name="The Broad Institute Genomics Platform"/>
            <consortium name="The Broad Institute Genome Sequencing Center for Infectious Disease"/>
            <person name="Wu L."/>
            <person name="Ma J."/>
        </authorList>
    </citation>
    <scope>NUCLEOTIDE SEQUENCE [LARGE SCALE GENOMIC DNA]</scope>
    <source>
        <strain evidence="3">CCUG 54523</strain>
    </source>
</reference>
<accession>A0ABW3AFT2</accession>
<sequence>MNTPRYPRRLTATAATATMAAALLIPAIPAAADAGATARPAHSGSCDLVDSTISATSTVDAERTSQFAEYGNSGAGWTGGDSTYSLVLEDGRQAWFFSDTFLGPVDADLGRPLSTPFLNNSIVLDSGGELSTVTGGTPEAPASIIGPTAEGNWHWLGDPELNKKGDVQVPLLQFERFGTGMWDWGWSANRLATLDGTTLELESITELPSEVGINWGSYTLSEGNTTYVYGINDIDGVRSAFVARVNGGDLTKRWKFWDGERWAPNEADAVPVASYVANEFSVEPYRDGYLMVTQDTSELFSTRIVAQVSCSPTGPFTVAAELYRTPETGAFGSYGNPNVFTYNAHEHPEDRDGDTLLVTYNVNSFVPDDLYDDVTIYRPRFVSVELTVTP</sequence>
<organism evidence="2 3">
    <name type="scientific">Microbacterium insulae</name>
    <dbReference type="NCBI Taxonomy" id="483014"/>
    <lineage>
        <taxon>Bacteria</taxon>
        <taxon>Bacillati</taxon>
        <taxon>Actinomycetota</taxon>
        <taxon>Actinomycetes</taxon>
        <taxon>Micrococcales</taxon>
        <taxon>Microbacteriaceae</taxon>
        <taxon>Microbacterium</taxon>
    </lineage>
</organism>
<protein>
    <submittedName>
        <fullName evidence="2">DUF4185 domain-containing protein</fullName>
    </submittedName>
</protein>
<feature type="signal peptide" evidence="1">
    <location>
        <begin position="1"/>
        <end position="32"/>
    </location>
</feature>
<name>A0ABW3AFT2_9MICO</name>
<evidence type="ECO:0000313" key="2">
    <source>
        <dbReference type="EMBL" id="MFD0789523.1"/>
    </source>
</evidence>
<evidence type="ECO:0000313" key="3">
    <source>
        <dbReference type="Proteomes" id="UP001597055"/>
    </source>
</evidence>
<dbReference type="RefSeq" id="WP_204980581.1">
    <property type="nucleotide sequence ID" value="NZ_JBHTII010000001.1"/>
</dbReference>